<dbReference type="PANTHER" id="PTHR43547:SF2">
    <property type="entry name" value="HYBRID SIGNAL TRANSDUCTION HISTIDINE KINASE C"/>
    <property type="match status" value="1"/>
</dbReference>
<evidence type="ECO:0000259" key="3">
    <source>
        <dbReference type="PROSITE" id="PS50110"/>
    </source>
</evidence>
<dbReference type="OrthoDB" id="9763484at2"/>
<dbReference type="EMBL" id="MVDD01000026">
    <property type="protein sequence ID" value="PKQ60410.1"/>
    <property type="molecule type" value="Genomic_DNA"/>
</dbReference>
<comment type="caution">
    <text evidence="4">The sequence shown here is derived from an EMBL/GenBank/DDBJ whole genome shotgun (WGS) entry which is preliminary data.</text>
</comment>
<gene>
    <name evidence="4" type="ORF">BZG02_19290</name>
</gene>
<dbReference type="Pfam" id="PF00072">
    <property type="entry name" value="Response_reg"/>
    <property type="match status" value="1"/>
</dbReference>
<dbReference type="Gene3D" id="3.60.40.10">
    <property type="entry name" value="PPM-type phosphatase domain"/>
    <property type="match status" value="1"/>
</dbReference>
<dbReference type="PROSITE" id="PS50110">
    <property type="entry name" value="RESPONSE_REGULATORY"/>
    <property type="match status" value="1"/>
</dbReference>
<organism evidence="4 5">
    <name type="scientific">Labilibaculum filiforme</name>
    <dbReference type="NCBI Taxonomy" id="1940526"/>
    <lineage>
        <taxon>Bacteria</taxon>
        <taxon>Pseudomonadati</taxon>
        <taxon>Bacteroidota</taxon>
        <taxon>Bacteroidia</taxon>
        <taxon>Marinilabiliales</taxon>
        <taxon>Marinifilaceae</taxon>
        <taxon>Labilibaculum</taxon>
    </lineage>
</organism>
<dbReference type="GO" id="GO:0000155">
    <property type="term" value="F:phosphorelay sensor kinase activity"/>
    <property type="evidence" value="ECO:0007669"/>
    <property type="project" value="TreeGrafter"/>
</dbReference>
<proteinExistence type="predicted"/>
<dbReference type="InterPro" id="IPR011006">
    <property type="entry name" value="CheY-like_superfamily"/>
</dbReference>
<feature type="modified residue" description="4-aspartylphosphate" evidence="2">
    <location>
        <position position="63"/>
    </location>
</feature>
<evidence type="ECO:0000256" key="1">
    <source>
        <dbReference type="ARBA" id="ARBA00022553"/>
    </source>
</evidence>
<feature type="domain" description="Response regulatory" evidence="3">
    <location>
        <begin position="15"/>
        <end position="130"/>
    </location>
</feature>
<name>A0A2N3HQU1_9BACT</name>
<dbReference type="InterPro" id="IPR001789">
    <property type="entry name" value="Sig_transdc_resp-reg_receiver"/>
</dbReference>
<dbReference type="PANTHER" id="PTHR43547">
    <property type="entry name" value="TWO-COMPONENT HISTIDINE KINASE"/>
    <property type="match status" value="1"/>
</dbReference>
<evidence type="ECO:0000313" key="5">
    <source>
        <dbReference type="Proteomes" id="UP000233535"/>
    </source>
</evidence>
<dbReference type="Proteomes" id="UP000233535">
    <property type="component" value="Unassembled WGS sequence"/>
</dbReference>
<evidence type="ECO:0000313" key="4">
    <source>
        <dbReference type="EMBL" id="PKQ60410.1"/>
    </source>
</evidence>
<dbReference type="InterPro" id="IPR036457">
    <property type="entry name" value="PPM-type-like_dom_sf"/>
</dbReference>
<dbReference type="SUPFAM" id="SSF52172">
    <property type="entry name" value="CheY-like"/>
    <property type="match status" value="1"/>
</dbReference>
<evidence type="ECO:0000256" key="2">
    <source>
        <dbReference type="PROSITE-ProRule" id="PRU00169"/>
    </source>
</evidence>
<reference evidence="4 5" key="1">
    <citation type="journal article" date="2017" name="Front. Microbiol.">
        <title>Labilibaculum manganireducens gen. nov., sp. nov. and Labilibaculum filiforme sp. nov., Novel Bacteroidetes Isolated from Subsurface Sediments of the Baltic Sea.</title>
        <authorList>
            <person name="Vandieken V."/>
            <person name="Marshall I.P."/>
            <person name="Niemann H."/>
            <person name="Engelen B."/>
            <person name="Cypionka H."/>
        </authorList>
    </citation>
    <scope>NUCLEOTIDE SEQUENCE [LARGE SCALE GENOMIC DNA]</scope>
    <source>
        <strain evidence="4 5">59.16B</strain>
    </source>
</reference>
<dbReference type="Gene3D" id="3.40.50.2300">
    <property type="match status" value="1"/>
</dbReference>
<sequence length="415" mass="47900">MLPYTFLLTMEIKRTILSVDDSPINNKLIEAYFRRDYIVVSKEGGQQALDWLNDNIPDVILLDIMMPVMDGVEVLEKIQSNERLKEIPVIMVSAKTEMESIKATLSLGAQDYVKKPIDFTELQTKVLIAFQINEQKQEISKYKSYYDIHQGMIHAGRIQRSILPDAENFRRLFSKSFIINLPKHVVSGDFYWIQQNYQKKNIGLFDCTGHGVPAAMLTIMGQMELHTLSQNENEINAEHLFPLLSQKFSRVLNTSSDTYTQYDGMDGLFCSIYPQEQILEFVGAKRALVLLRKTTDPLRCNNESIEAKDKNNEYSLFEIQGDRNSICKESEFAEFTSKKIETKAGDRIFLYTDGITDQLGGQQLKTLKKKQFYEKLLTIQSKSINLQKSDIFNWFESWKENNEQTDDILIIGIEL</sequence>
<accession>A0A2N3HQU1</accession>
<dbReference type="AlphaFoldDB" id="A0A2N3HQU1"/>
<keyword evidence="5" id="KW-1185">Reference proteome</keyword>
<dbReference type="InterPro" id="IPR001932">
    <property type="entry name" value="PPM-type_phosphatase-like_dom"/>
</dbReference>
<dbReference type="SMART" id="SM00448">
    <property type="entry name" value="REC"/>
    <property type="match status" value="1"/>
</dbReference>
<protein>
    <recommendedName>
        <fullName evidence="3">Response regulatory domain-containing protein</fullName>
    </recommendedName>
</protein>
<dbReference type="Pfam" id="PF07228">
    <property type="entry name" value="SpoIIE"/>
    <property type="match status" value="1"/>
</dbReference>
<keyword evidence="1 2" id="KW-0597">Phosphoprotein</keyword>